<keyword evidence="3" id="KW-1185">Reference proteome</keyword>
<keyword evidence="1" id="KW-0812">Transmembrane</keyword>
<reference evidence="2 3" key="1">
    <citation type="submission" date="2019-08" db="EMBL/GenBank/DDBJ databases">
        <title>Hyperibacter terrae gen. nov., sp. nov. and Hyperibacter viscosus sp. nov., two new members in the family Rhodospirillaceae isolated from the rhizosphere of Hypericum perforatum.</title>
        <authorList>
            <person name="Noviana Z."/>
        </authorList>
    </citation>
    <scope>NUCLEOTIDE SEQUENCE [LARGE SCALE GENOMIC DNA]</scope>
    <source>
        <strain evidence="2 3">R5913</strain>
    </source>
</reference>
<gene>
    <name evidence="2" type="ORF">FRZ44_45730</name>
</gene>
<sequence>MAAIIRQVPGVIGAIAAYIVLKLMWWLFGLQSIAGEVLILVVVTLGVALLAERAMRKYQQSTL</sequence>
<evidence type="ECO:0000313" key="2">
    <source>
        <dbReference type="EMBL" id="QEX19260.1"/>
    </source>
</evidence>
<organism evidence="2 3">
    <name type="scientific">Hypericibacter terrae</name>
    <dbReference type="NCBI Taxonomy" id="2602015"/>
    <lineage>
        <taxon>Bacteria</taxon>
        <taxon>Pseudomonadati</taxon>
        <taxon>Pseudomonadota</taxon>
        <taxon>Alphaproteobacteria</taxon>
        <taxon>Rhodospirillales</taxon>
        <taxon>Dongiaceae</taxon>
        <taxon>Hypericibacter</taxon>
    </lineage>
</organism>
<accession>A0A5J6MTC5</accession>
<feature type="transmembrane region" description="Helical" evidence="1">
    <location>
        <begin position="33"/>
        <end position="51"/>
    </location>
</feature>
<dbReference type="OrthoDB" id="9904094at2"/>
<dbReference type="AlphaFoldDB" id="A0A5J6MTC5"/>
<proteinExistence type="predicted"/>
<dbReference type="Proteomes" id="UP000326202">
    <property type="component" value="Chromosome"/>
</dbReference>
<name>A0A5J6MTC5_9PROT</name>
<keyword evidence="1" id="KW-0472">Membrane</keyword>
<dbReference type="KEGG" id="htq:FRZ44_45730"/>
<dbReference type="EMBL" id="CP042906">
    <property type="protein sequence ID" value="QEX19260.1"/>
    <property type="molecule type" value="Genomic_DNA"/>
</dbReference>
<evidence type="ECO:0000256" key="1">
    <source>
        <dbReference type="SAM" id="Phobius"/>
    </source>
</evidence>
<feature type="transmembrane region" description="Helical" evidence="1">
    <location>
        <begin position="7"/>
        <end position="27"/>
    </location>
</feature>
<protein>
    <submittedName>
        <fullName evidence="2">Uncharacterized protein</fullName>
    </submittedName>
</protein>
<keyword evidence="1" id="KW-1133">Transmembrane helix</keyword>
<dbReference type="RefSeq" id="WP_151179343.1">
    <property type="nucleotide sequence ID" value="NZ_CP042906.1"/>
</dbReference>
<evidence type="ECO:0000313" key="3">
    <source>
        <dbReference type="Proteomes" id="UP000326202"/>
    </source>
</evidence>